<evidence type="ECO:0000313" key="3">
    <source>
        <dbReference type="Proteomes" id="UP000260808"/>
    </source>
</evidence>
<proteinExistence type="predicted"/>
<reference evidence="2 3" key="1">
    <citation type="submission" date="2018-08" db="EMBL/GenBank/DDBJ databases">
        <title>A genome reference for cultivated species of the human gut microbiota.</title>
        <authorList>
            <person name="Zou Y."/>
            <person name="Xue W."/>
            <person name="Luo G."/>
        </authorList>
    </citation>
    <scope>NUCLEOTIDE SEQUENCE [LARGE SCALE GENOMIC DNA]</scope>
    <source>
        <strain evidence="2 3">TF01-20-2</strain>
    </source>
</reference>
<name>A0A3E4UJD0_MEDGN</name>
<dbReference type="AlphaFoldDB" id="A0A3E4UJD0"/>
<dbReference type="InterPro" id="IPR023213">
    <property type="entry name" value="CAT-like_dom_sf"/>
</dbReference>
<dbReference type="GO" id="GO:0003824">
    <property type="term" value="F:catalytic activity"/>
    <property type="evidence" value="ECO:0007669"/>
    <property type="project" value="InterPro"/>
</dbReference>
<gene>
    <name evidence="2" type="ORF">DXC31_19690</name>
</gene>
<dbReference type="SUPFAM" id="SSF52777">
    <property type="entry name" value="CoA-dependent acyltransferases"/>
    <property type="match status" value="1"/>
</dbReference>
<sequence>MKKKLGIQLKFKEFLKANNILELTEILQESTTDIQSCNNIYKESDKDHLYEAFPISDVQLAYFMGRDEAFELGGTSTHAYGEIESTLDIELFNKSLQKVIERHPVLRSIVLPDGTQQILSDVEEYHIDSIDYSYLTEEEFQEKVLKEREQSSHHVFKPNEWPLFSFKIFKTPHNTNYFFIEFDLFNW</sequence>
<dbReference type="Pfam" id="PF00668">
    <property type="entry name" value="Condensation"/>
    <property type="match status" value="1"/>
</dbReference>
<protein>
    <recommendedName>
        <fullName evidence="1">Condensation domain-containing protein</fullName>
    </recommendedName>
</protein>
<dbReference type="Gene3D" id="3.30.559.10">
    <property type="entry name" value="Chloramphenicol acetyltransferase-like domain"/>
    <property type="match status" value="1"/>
</dbReference>
<evidence type="ECO:0000259" key="1">
    <source>
        <dbReference type="Pfam" id="PF00668"/>
    </source>
</evidence>
<dbReference type="EMBL" id="QSSX01000227">
    <property type="protein sequence ID" value="RGM09744.1"/>
    <property type="molecule type" value="Genomic_DNA"/>
</dbReference>
<dbReference type="InterPro" id="IPR001242">
    <property type="entry name" value="Condensation_dom"/>
</dbReference>
<dbReference type="Proteomes" id="UP000260808">
    <property type="component" value="Unassembled WGS sequence"/>
</dbReference>
<accession>A0A3E4UJD0</accession>
<feature type="domain" description="Condensation" evidence="1">
    <location>
        <begin position="77"/>
        <end position="180"/>
    </location>
</feature>
<comment type="caution">
    <text evidence="2">The sequence shown here is derived from an EMBL/GenBank/DDBJ whole genome shotgun (WGS) entry which is preliminary data.</text>
</comment>
<evidence type="ECO:0000313" key="2">
    <source>
        <dbReference type="EMBL" id="RGM09744.1"/>
    </source>
</evidence>
<organism evidence="2 3">
    <name type="scientific">Mediterraneibacter gnavus</name>
    <name type="common">Ruminococcus gnavus</name>
    <dbReference type="NCBI Taxonomy" id="33038"/>
    <lineage>
        <taxon>Bacteria</taxon>
        <taxon>Bacillati</taxon>
        <taxon>Bacillota</taxon>
        <taxon>Clostridia</taxon>
        <taxon>Lachnospirales</taxon>
        <taxon>Lachnospiraceae</taxon>
        <taxon>Mediterraneibacter</taxon>
    </lineage>
</organism>
<dbReference type="GO" id="GO:0008610">
    <property type="term" value="P:lipid biosynthetic process"/>
    <property type="evidence" value="ECO:0007669"/>
    <property type="project" value="UniProtKB-ARBA"/>
</dbReference>